<keyword evidence="3" id="KW-1185">Reference proteome</keyword>
<evidence type="ECO:0000313" key="3">
    <source>
        <dbReference type="Proteomes" id="UP000032141"/>
    </source>
</evidence>
<dbReference type="AlphaFoldDB" id="A0A0D3A4Z0"/>
<dbReference type="eggNOG" id="KOG1532">
    <property type="taxonomic scope" value="Eukaryota"/>
</dbReference>
<reference evidence="2 3" key="1">
    <citation type="journal article" date="2014" name="Genome Biol.">
        <title>Transcriptome and methylome profiling reveals relics of genome dominance in the mesopolyploid Brassica oleracea.</title>
        <authorList>
            <person name="Parkin I.A."/>
            <person name="Koh C."/>
            <person name="Tang H."/>
            <person name="Robinson S.J."/>
            <person name="Kagale S."/>
            <person name="Clarke W.E."/>
            <person name="Town C.D."/>
            <person name="Nixon J."/>
            <person name="Krishnakumar V."/>
            <person name="Bidwell S.L."/>
            <person name="Denoeud F."/>
            <person name="Belcram H."/>
            <person name="Links M.G."/>
            <person name="Just J."/>
            <person name="Clarke C."/>
            <person name="Bender T."/>
            <person name="Huebert T."/>
            <person name="Mason A.S."/>
            <person name="Pires J.C."/>
            <person name="Barker G."/>
            <person name="Moore J."/>
            <person name="Walley P.G."/>
            <person name="Manoli S."/>
            <person name="Batley J."/>
            <person name="Edwards D."/>
            <person name="Nelson M.N."/>
            <person name="Wang X."/>
            <person name="Paterson A.H."/>
            <person name="King G."/>
            <person name="Bancroft I."/>
            <person name="Chalhoub B."/>
            <person name="Sharpe A.G."/>
        </authorList>
    </citation>
    <scope>NUCLEOTIDE SEQUENCE</scope>
    <source>
        <strain evidence="2 3">cv. TO1000</strain>
    </source>
</reference>
<name>A0A0D3A4Z0_BRAOL</name>
<dbReference type="EnsemblPlants" id="Bo1g025580.1">
    <property type="protein sequence ID" value="Bo1g025580.1"/>
    <property type="gene ID" value="Bo1g025580"/>
</dbReference>
<organism evidence="2 3">
    <name type="scientific">Brassica oleracea var. oleracea</name>
    <dbReference type="NCBI Taxonomy" id="109376"/>
    <lineage>
        <taxon>Eukaryota</taxon>
        <taxon>Viridiplantae</taxon>
        <taxon>Streptophyta</taxon>
        <taxon>Embryophyta</taxon>
        <taxon>Tracheophyta</taxon>
        <taxon>Spermatophyta</taxon>
        <taxon>Magnoliopsida</taxon>
        <taxon>eudicotyledons</taxon>
        <taxon>Gunneridae</taxon>
        <taxon>Pentapetalae</taxon>
        <taxon>rosids</taxon>
        <taxon>malvids</taxon>
        <taxon>Brassicales</taxon>
        <taxon>Brassicaceae</taxon>
        <taxon>Brassiceae</taxon>
        <taxon>Brassica</taxon>
    </lineage>
</organism>
<dbReference type="Pfam" id="PF06454">
    <property type="entry name" value="THH1_TOM1-3_dom"/>
    <property type="match status" value="1"/>
</dbReference>
<dbReference type="Gramene" id="Bo1g025580.1">
    <property type="protein sequence ID" value="Bo1g025580.1"/>
    <property type="gene ID" value="Bo1g025580"/>
</dbReference>
<proteinExistence type="predicted"/>
<accession>A0A0D3A4Z0</accession>
<protein>
    <recommendedName>
        <fullName evidence="1">THH1/TOM1/TOM3 domain-containing protein</fullName>
    </recommendedName>
</protein>
<dbReference type="STRING" id="109376.A0A0D3A4Z0"/>
<dbReference type="HOGENOM" id="CLU_1919979_0_0_1"/>
<evidence type="ECO:0000259" key="1">
    <source>
        <dbReference type="Pfam" id="PF06454"/>
    </source>
</evidence>
<feature type="domain" description="THH1/TOM1/TOM3" evidence="1">
    <location>
        <begin position="102"/>
        <end position="132"/>
    </location>
</feature>
<sequence length="132" mass="14678">MDHPMDSSAEEPKLFTEVIAVLCLAKNIVEESHKLVDSLDKLSVSAASSSSNFKKKPVIIIVVGMAGWICDSHMLHLLPHKMHSVISVSGFFANWEKHNNTQVVEVLPSALVLFILRKLPPKRVSAQYHPIQ</sequence>
<dbReference type="InterPro" id="IPR009457">
    <property type="entry name" value="THH1/TOM1/TOM3_dom"/>
</dbReference>
<evidence type="ECO:0000313" key="2">
    <source>
        <dbReference type="EnsemblPlants" id="Bo1g025580.1"/>
    </source>
</evidence>
<reference evidence="2" key="2">
    <citation type="submission" date="2015-03" db="UniProtKB">
        <authorList>
            <consortium name="EnsemblPlants"/>
        </authorList>
    </citation>
    <scope>IDENTIFICATION</scope>
</reference>
<dbReference type="Proteomes" id="UP000032141">
    <property type="component" value="Chromosome C1"/>
</dbReference>